<organism evidence="2 3">
    <name type="scientific">Halogranum amylolyticum</name>
    <dbReference type="NCBI Taxonomy" id="660520"/>
    <lineage>
        <taxon>Archaea</taxon>
        <taxon>Methanobacteriati</taxon>
        <taxon>Methanobacteriota</taxon>
        <taxon>Stenosarchaea group</taxon>
        <taxon>Halobacteria</taxon>
        <taxon>Halobacteriales</taxon>
        <taxon>Haloferacaceae</taxon>
    </lineage>
</organism>
<keyword evidence="3" id="KW-1185">Reference proteome</keyword>
<dbReference type="OrthoDB" id="330759at2157"/>
<evidence type="ECO:0000256" key="1">
    <source>
        <dbReference type="SAM" id="Phobius"/>
    </source>
</evidence>
<feature type="transmembrane region" description="Helical" evidence="1">
    <location>
        <begin position="77"/>
        <end position="95"/>
    </location>
</feature>
<keyword evidence="1" id="KW-0472">Membrane</keyword>
<feature type="transmembrane region" description="Helical" evidence="1">
    <location>
        <begin position="25"/>
        <end position="45"/>
    </location>
</feature>
<evidence type="ECO:0000313" key="2">
    <source>
        <dbReference type="EMBL" id="SEO52874.1"/>
    </source>
</evidence>
<dbReference type="AlphaFoldDB" id="A0A1H8QG46"/>
<dbReference type="Pfam" id="PF24287">
    <property type="entry name" value="DUF7475"/>
    <property type="match status" value="1"/>
</dbReference>
<accession>A0A1H8QG46</accession>
<keyword evidence="1" id="KW-1133">Transmembrane helix</keyword>
<dbReference type="InterPro" id="IPR055898">
    <property type="entry name" value="DUF7475"/>
</dbReference>
<protein>
    <submittedName>
        <fullName evidence="2">Uncharacterized protein</fullName>
    </submittedName>
</protein>
<dbReference type="EMBL" id="FODV01000003">
    <property type="protein sequence ID" value="SEO52874.1"/>
    <property type="molecule type" value="Genomic_DNA"/>
</dbReference>
<name>A0A1H8QG46_9EURY</name>
<proteinExistence type="predicted"/>
<sequence length="130" mass="13692">MATDASSSTTDDVGFDTTSLTRLHYLGVALAAVTGVIHLVLGVGFLPSPLAVSFVLAGLGFFGGVALFLFGVRRRQVVAVGIPFTLLQFFAYFALNWPDVVSPVGLFDKVVQLALVGVLVAVYRAESAEN</sequence>
<dbReference type="Proteomes" id="UP000199126">
    <property type="component" value="Unassembled WGS sequence"/>
</dbReference>
<feature type="transmembrane region" description="Helical" evidence="1">
    <location>
        <begin position="51"/>
        <end position="70"/>
    </location>
</feature>
<evidence type="ECO:0000313" key="3">
    <source>
        <dbReference type="Proteomes" id="UP000199126"/>
    </source>
</evidence>
<gene>
    <name evidence="2" type="ORF">SAMN04487948_10389</name>
</gene>
<keyword evidence="1" id="KW-0812">Transmembrane</keyword>
<reference evidence="3" key="1">
    <citation type="submission" date="2016-10" db="EMBL/GenBank/DDBJ databases">
        <authorList>
            <person name="Varghese N."/>
            <person name="Submissions S."/>
        </authorList>
    </citation>
    <scope>NUCLEOTIDE SEQUENCE [LARGE SCALE GENOMIC DNA]</scope>
    <source>
        <strain evidence="3">CGMCC 1.10121</strain>
    </source>
</reference>
<feature type="transmembrane region" description="Helical" evidence="1">
    <location>
        <begin position="101"/>
        <end position="123"/>
    </location>
</feature>
<dbReference type="RefSeq" id="WP_089822202.1">
    <property type="nucleotide sequence ID" value="NZ_FODV01000003.1"/>
</dbReference>